<sequence length="465" mass="51755">MDSRYKYLIKNTGILTISSFSTKILTFLMVPLYTSVLTTEEYGTYDLAVSTVSLLIPILSVNIVDGVMRYSMDSRYDRADIFSIGLRRISVAAFIFAAILAANSVFHITNVFAGEELLILLYFISTLLYSLLTQFAKGCEAVKQMAIAGIISTVCLVGTNILLLLVFELGVTGFFIASCASQLIPAIYLAVRLEIWSYTHLKISKKIQAEVLKYSAPLVLTAVSWWINSASDKYVVSFLIGVSANGILSVAYKIPTILNTIQQLFLQAWQISAVKEYNADSKVFYQETFQILDALMSLLALGLILTTRILAHVLYAKDFFVAWKYVPFLLISSVINTASGYLGAILSAKKDSKTMGESAVISAIANTVMNIVFVKWFGVQGATIATALSSFLIFAIRASHTQDVLPKKSIFTSFFVWLMLCVTAWLYVYSKHYILILIPMVAVLMCYRKVYYTLLCSAKRIIKKK</sequence>
<proteinExistence type="predicted"/>
<dbReference type="GO" id="GO:0005886">
    <property type="term" value="C:plasma membrane"/>
    <property type="evidence" value="ECO:0007669"/>
    <property type="project" value="UniProtKB-SubCell"/>
</dbReference>
<feature type="transmembrane region" description="Helical" evidence="6">
    <location>
        <begin position="234"/>
        <end position="252"/>
    </location>
</feature>
<dbReference type="InterPro" id="IPR002797">
    <property type="entry name" value="Polysacc_synth"/>
</dbReference>
<gene>
    <name evidence="7" type="ORF">KHW66_06455</name>
</gene>
<feature type="transmembrane region" description="Helical" evidence="6">
    <location>
        <begin position="325"/>
        <end position="346"/>
    </location>
</feature>
<dbReference type="InterPro" id="IPR050833">
    <property type="entry name" value="Poly_Biosynth_Transport"/>
</dbReference>
<keyword evidence="3 6" id="KW-0812">Transmembrane</keyword>
<comment type="subcellular location">
    <subcellularLocation>
        <location evidence="1">Cell membrane</location>
        <topology evidence="1">Multi-pass membrane protein</topology>
    </subcellularLocation>
</comment>
<evidence type="ECO:0000256" key="5">
    <source>
        <dbReference type="ARBA" id="ARBA00023136"/>
    </source>
</evidence>
<feature type="transmembrane region" description="Helical" evidence="6">
    <location>
        <begin position="117"/>
        <end position="135"/>
    </location>
</feature>
<keyword evidence="2" id="KW-1003">Cell membrane</keyword>
<dbReference type="PANTHER" id="PTHR30250:SF11">
    <property type="entry name" value="O-ANTIGEN TRANSPORTER-RELATED"/>
    <property type="match status" value="1"/>
</dbReference>
<feature type="transmembrane region" description="Helical" evidence="6">
    <location>
        <begin position="382"/>
        <end position="398"/>
    </location>
</feature>
<dbReference type="Proteomes" id="UP000733372">
    <property type="component" value="Unassembled WGS sequence"/>
</dbReference>
<comment type="caution">
    <text evidence="7">The sequence shown here is derived from an EMBL/GenBank/DDBJ whole genome shotgun (WGS) entry which is preliminary data.</text>
</comment>
<feature type="transmembrane region" description="Helical" evidence="6">
    <location>
        <begin position="291"/>
        <end position="313"/>
    </location>
</feature>
<protein>
    <submittedName>
        <fullName evidence="7">Oligosaccharide flippase family protein</fullName>
    </submittedName>
</protein>
<evidence type="ECO:0000256" key="2">
    <source>
        <dbReference type="ARBA" id="ARBA00022475"/>
    </source>
</evidence>
<dbReference type="Pfam" id="PF01943">
    <property type="entry name" value="Polysacc_synt"/>
    <property type="match status" value="1"/>
</dbReference>
<evidence type="ECO:0000313" key="8">
    <source>
        <dbReference type="Proteomes" id="UP000733372"/>
    </source>
</evidence>
<feature type="transmembrane region" description="Helical" evidence="6">
    <location>
        <begin position="173"/>
        <end position="191"/>
    </location>
</feature>
<name>A0A943FUB4_9FIRM</name>
<reference evidence="7" key="1">
    <citation type="submission" date="2021-02" db="EMBL/GenBank/DDBJ databases">
        <title>Infant gut strain persistence is associated with maternal origin, phylogeny, and functional potential including surface adhesion and iron acquisition.</title>
        <authorList>
            <person name="Lou Y.C."/>
        </authorList>
    </citation>
    <scope>NUCLEOTIDE SEQUENCE</scope>
    <source>
        <strain evidence="7">L3_101_367G1_dasL3_101_367G1_metabat.metabat.26</strain>
    </source>
</reference>
<feature type="transmembrane region" description="Helical" evidence="6">
    <location>
        <begin position="85"/>
        <end position="105"/>
    </location>
</feature>
<evidence type="ECO:0000256" key="6">
    <source>
        <dbReference type="SAM" id="Phobius"/>
    </source>
</evidence>
<dbReference type="EMBL" id="JAGZAM010000011">
    <property type="protein sequence ID" value="MBS5687675.1"/>
    <property type="molecule type" value="Genomic_DNA"/>
</dbReference>
<dbReference type="AlphaFoldDB" id="A0A943FUB4"/>
<organism evidence="7 8">
    <name type="scientific">Faecalibacterium prausnitzii</name>
    <dbReference type="NCBI Taxonomy" id="853"/>
    <lineage>
        <taxon>Bacteria</taxon>
        <taxon>Bacillati</taxon>
        <taxon>Bacillota</taxon>
        <taxon>Clostridia</taxon>
        <taxon>Eubacteriales</taxon>
        <taxon>Oscillospiraceae</taxon>
        <taxon>Faecalibacterium</taxon>
    </lineage>
</organism>
<evidence type="ECO:0000313" key="7">
    <source>
        <dbReference type="EMBL" id="MBS5687675.1"/>
    </source>
</evidence>
<dbReference type="RefSeq" id="WP_270662810.1">
    <property type="nucleotide sequence ID" value="NZ_CP170812.1"/>
</dbReference>
<keyword evidence="5 6" id="KW-0472">Membrane</keyword>
<feature type="transmembrane region" description="Helical" evidence="6">
    <location>
        <begin position="45"/>
        <end position="64"/>
    </location>
</feature>
<feature type="transmembrane region" description="Helical" evidence="6">
    <location>
        <begin position="434"/>
        <end position="455"/>
    </location>
</feature>
<dbReference type="PANTHER" id="PTHR30250">
    <property type="entry name" value="PST FAMILY PREDICTED COLANIC ACID TRANSPORTER"/>
    <property type="match status" value="1"/>
</dbReference>
<feature type="transmembrane region" description="Helical" evidence="6">
    <location>
        <begin position="12"/>
        <end position="33"/>
    </location>
</feature>
<feature type="transmembrane region" description="Helical" evidence="6">
    <location>
        <begin position="410"/>
        <end position="428"/>
    </location>
</feature>
<evidence type="ECO:0000256" key="4">
    <source>
        <dbReference type="ARBA" id="ARBA00022989"/>
    </source>
</evidence>
<evidence type="ECO:0000256" key="3">
    <source>
        <dbReference type="ARBA" id="ARBA00022692"/>
    </source>
</evidence>
<evidence type="ECO:0000256" key="1">
    <source>
        <dbReference type="ARBA" id="ARBA00004651"/>
    </source>
</evidence>
<accession>A0A943FUB4</accession>
<feature type="transmembrane region" description="Helical" evidence="6">
    <location>
        <begin position="147"/>
        <end position="167"/>
    </location>
</feature>
<keyword evidence="4 6" id="KW-1133">Transmembrane helix</keyword>